<dbReference type="Proteomes" id="UP000320876">
    <property type="component" value="Unassembled WGS sequence"/>
</dbReference>
<evidence type="ECO:0000313" key="3">
    <source>
        <dbReference type="Proteomes" id="UP000320876"/>
    </source>
</evidence>
<sequence>MLALAVAERTDFADFLETLTPREWDAPSLCERWTVREVVAHVVSYDELSWRGTAKRFARGRFASGRVNQLGVAEYARDSRELIGLLRAHRRPSGLPAAFGGMIALVDGMIHHQDIRRPLGLPRDIPHERLRTALRLALLAPPIRAFVRARGLTLVATDLDWSRGSGPEVRGRGEALLMAVAGRADALGELSGPGQPLLAERV</sequence>
<dbReference type="InterPro" id="IPR034660">
    <property type="entry name" value="DinB/YfiT-like"/>
</dbReference>
<evidence type="ECO:0000313" key="2">
    <source>
        <dbReference type="EMBL" id="TQJ05619.1"/>
    </source>
</evidence>
<dbReference type="Pfam" id="PF11716">
    <property type="entry name" value="MDMPI_N"/>
    <property type="match status" value="1"/>
</dbReference>
<accession>A0A542DR91</accession>
<dbReference type="EMBL" id="VFML01000001">
    <property type="protein sequence ID" value="TQJ05619.1"/>
    <property type="molecule type" value="Genomic_DNA"/>
</dbReference>
<comment type="caution">
    <text evidence="2">The sequence shown here is derived from an EMBL/GenBank/DDBJ whole genome shotgun (WGS) entry which is preliminary data.</text>
</comment>
<organism evidence="2 3">
    <name type="scientific">Amycolatopsis cihanbeyliensis</name>
    <dbReference type="NCBI Taxonomy" id="1128664"/>
    <lineage>
        <taxon>Bacteria</taxon>
        <taxon>Bacillati</taxon>
        <taxon>Actinomycetota</taxon>
        <taxon>Actinomycetes</taxon>
        <taxon>Pseudonocardiales</taxon>
        <taxon>Pseudonocardiaceae</taxon>
        <taxon>Amycolatopsis</taxon>
    </lineage>
</organism>
<dbReference type="SUPFAM" id="SSF109854">
    <property type="entry name" value="DinB/YfiT-like putative metalloenzymes"/>
    <property type="match status" value="1"/>
</dbReference>
<name>A0A542DR91_AMYCI</name>
<gene>
    <name evidence="2" type="ORF">FB471_5456</name>
</gene>
<dbReference type="Gene3D" id="1.20.120.450">
    <property type="entry name" value="dinb family like domain"/>
    <property type="match status" value="1"/>
</dbReference>
<dbReference type="GO" id="GO:0046872">
    <property type="term" value="F:metal ion binding"/>
    <property type="evidence" value="ECO:0007669"/>
    <property type="project" value="InterPro"/>
</dbReference>
<keyword evidence="3" id="KW-1185">Reference proteome</keyword>
<protein>
    <submittedName>
        <fullName evidence="2">Uncharacterized protein (TIGR03083 family)</fullName>
    </submittedName>
</protein>
<feature type="domain" description="Mycothiol-dependent maleylpyruvate isomerase metal-binding" evidence="1">
    <location>
        <begin position="7"/>
        <end position="61"/>
    </location>
</feature>
<dbReference type="InterPro" id="IPR024344">
    <property type="entry name" value="MDMPI_metal-binding"/>
</dbReference>
<proteinExistence type="predicted"/>
<evidence type="ECO:0000259" key="1">
    <source>
        <dbReference type="Pfam" id="PF11716"/>
    </source>
</evidence>
<reference evidence="2 3" key="1">
    <citation type="submission" date="2019-06" db="EMBL/GenBank/DDBJ databases">
        <title>Sequencing the genomes of 1000 actinobacteria strains.</title>
        <authorList>
            <person name="Klenk H.-P."/>
        </authorList>
    </citation>
    <scope>NUCLEOTIDE SEQUENCE [LARGE SCALE GENOMIC DNA]</scope>
    <source>
        <strain evidence="2 3">DSM 45679</strain>
    </source>
</reference>
<dbReference type="AlphaFoldDB" id="A0A542DR91"/>
<dbReference type="InterPro" id="IPR017517">
    <property type="entry name" value="Maleyloyr_isom"/>
</dbReference>
<dbReference type="NCBIfam" id="TIGR03083">
    <property type="entry name" value="maleylpyruvate isomerase family mycothiol-dependent enzyme"/>
    <property type="match status" value="1"/>
</dbReference>